<dbReference type="InterPro" id="IPR050863">
    <property type="entry name" value="CenT-Element_Derived"/>
</dbReference>
<dbReference type="InterPro" id="IPR009057">
    <property type="entry name" value="Homeodomain-like_sf"/>
</dbReference>
<evidence type="ECO:0000256" key="2">
    <source>
        <dbReference type="SAM" id="MobiDB-lite"/>
    </source>
</evidence>
<dbReference type="InterPro" id="IPR004875">
    <property type="entry name" value="DDE_SF_endonuclease_dom"/>
</dbReference>
<protein>
    <submittedName>
        <fullName evidence="4">Tigger transposable element-derived protein 6</fullName>
    </submittedName>
</protein>
<reference evidence="5 7" key="3">
    <citation type="submission" date="2014-11" db="EMBL/GenBank/DDBJ databases">
        <authorList>
            <person name="Wibberg Daniel"/>
        </authorList>
    </citation>
    <scope>NUCLEOTIDE SEQUENCE [LARGE SCALE GENOMIC DNA]</scope>
    <source>
        <strain evidence="5">Rhizoctonia solani AG1-IB 7/3/14</strain>
    </source>
</reference>
<feature type="domain" description="HTH CENPB-type" evidence="3">
    <location>
        <begin position="98"/>
        <end position="172"/>
    </location>
</feature>
<dbReference type="HOGENOM" id="CLU_018294_0_1_1"/>
<gene>
    <name evidence="4" type="primary">TIGD6</name>
    <name evidence="4" type="ORF">BN14_11827</name>
    <name evidence="5" type="ORF">RSOLAG1IB_02046</name>
</gene>
<keyword evidence="1" id="KW-0238">DNA-binding</keyword>
<dbReference type="SUPFAM" id="SSF46689">
    <property type="entry name" value="Homeodomain-like"/>
    <property type="match status" value="1"/>
</dbReference>
<dbReference type="OrthoDB" id="162969at2759"/>
<dbReference type="GO" id="GO:0003677">
    <property type="term" value="F:DNA binding"/>
    <property type="evidence" value="ECO:0007669"/>
    <property type="project" value="UniProtKB-KW"/>
</dbReference>
<dbReference type="EMBL" id="CAOJ01017420">
    <property type="protein sequence ID" value="CCO37669.1"/>
    <property type="molecule type" value="Genomic_DNA"/>
</dbReference>
<dbReference type="GO" id="GO:0005634">
    <property type="term" value="C:nucleus"/>
    <property type="evidence" value="ECO:0007669"/>
    <property type="project" value="TreeGrafter"/>
</dbReference>
<feature type="compositionally biased region" description="Basic residues" evidence="2">
    <location>
        <begin position="8"/>
        <end position="17"/>
    </location>
</feature>
<dbReference type="Proteomes" id="UP000012065">
    <property type="component" value="Unassembled WGS sequence"/>
</dbReference>
<feature type="region of interest" description="Disordered" evidence="2">
    <location>
        <begin position="1"/>
        <end position="21"/>
    </location>
</feature>
<evidence type="ECO:0000256" key="1">
    <source>
        <dbReference type="ARBA" id="ARBA00023125"/>
    </source>
</evidence>
<dbReference type="Proteomes" id="UP000059188">
    <property type="component" value="Unassembled WGS sequence"/>
</dbReference>
<reference evidence="4" key="1">
    <citation type="submission" date="2012-10" db="EMBL/GenBank/DDBJ databases">
        <authorList>
            <person name="Jelonek L."/>
        </authorList>
    </citation>
    <scope>NUCLEOTIDE SEQUENCE</scope>
    <source>
        <strain evidence="4">Isolate 7/3/14</strain>
    </source>
</reference>
<dbReference type="Gene3D" id="1.10.10.60">
    <property type="entry name" value="Homeodomain-like"/>
    <property type="match status" value="2"/>
</dbReference>
<proteinExistence type="predicted"/>
<evidence type="ECO:0000313" key="7">
    <source>
        <dbReference type="Proteomes" id="UP000059188"/>
    </source>
</evidence>
<keyword evidence="7" id="KW-1185">Reference proteome</keyword>
<dbReference type="Pfam" id="PF03184">
    <property type="entry name" value="DDE_1"/>
    <property type="match status" value="1"/>
</dbReference>
<dbReference type="InterPro" id="IPR006600">
    <property type="entry name" value="HTH_CenpB_DNA-bd_dom"/>
</dbReference>
<dbReference type="EMBL" id="LN679102">
    <property type="protein sequence ID" value="CEL57307.1"/>
    <property type="molecule type" value="Genomic_DNA"/>
</dbReference>
<dbReference type="STRING" id="1108050.M5CEK0"/>
<name>M5CEK0_THACB</name>
<dbReference type="PROSITE" id="PS51253">
    <property type="entry name" value="HTH_CENPB"/>
    <property type="match status" value="1"/>
</dbReference>
<evidence type="ECO:0000313" key="5">
    <source>
        <dbReference type="EMBL" id="CEL57307.1"/>
    </source>
</evidence>
<dbReference type="AlphaFoldDB" id="M5CEK0"/>
<evidence type="ECO:0000259" key="3">
    <source>
        <dbReference type="PROSITE" id="PS51253"/>
    </source>
</evidence>
<dbReference type="PANTHER" id="PTHR19303">
    <property type="entry name" value="TRANSPOSON"/>
    <property type="match status" value="1"/>
</dbReference>
<evidence type="ECO:0000313" key="6">
    <source>
        <dbReference type="Proteomes" id="UP000012065"/>
    </source>
</evidence>
<organism evidence="4 6">
    <name type="scientific">Thanatephorus cucumeris (strain AG1-IB / isolate 7/3/14)</name>
    <name type="common">Lettuce bottom rot fungus</name>
    <name type="synonym">Rhizoctonia solani</name>
    <dbReference type="NCBI Taxonomy" id="1108050"/>
    <lineage>
        <taxon>Eukaryota</taxon>
        <taxon>Fungi</taxon>
        <taxon>Dikarya</taxon>
        <taxon>Basidiomycota</taxon>
        <taxon>Agaricomycotina</taxon>
        <taxon>Agaricomycetes</taxon>
        <taxon>Cantharellales</taxon>
        <taxon>Ceratobasidiaceae</taxon>
        <taxon>Rhizoctonia</taxon>
        <taxon>Rhizoctonia solani AG-1</taxon>
    </lineage>
</organism>
<accession>M5CEK0</accession>
<dbReference type="PANTHER" id="PTHR19303:SF73">
    <property type="entry name" value="PROTEIN PDC2"/>
    <property type="match status" value="1"/>
</dbReference>
<reference evidence="4 6" key="2">
    <citation type="journal article" date="2013" name="J. Biotechnol.">
        <title>Establishment and interpretation of the genome sequence of the phytopathogenic fungus Rhizoctonia solani AG1-IB isolate 7/3/14.</title>
        <authorList>
            <person name="Wibberg D.W."/>
            <person name="Jelonek L.J."/>
            <person name="Rupp O.R."/>
            <person name="Hennig M.H."/>
            <person name="Eikmeyer F.E."/>
            <person name="Goesmann A.G."/>
            <person name="Hartmann A.H."/>
            <person name="Borriss R.B."/>
            <person name="Grosch R.G."/>
            <person name="Puehler A.P."/>
            <person name="Schlueter A.S."/>
        </authorList>
    </citation>
    <scope>NUCLEOTIDE SEQUENCE [LARGE SCALE GENOMIC DNA]</scope>
    <source>
        <strain evidence="6">AG1-IB / isolate 7/3/14</strain>
        <strain evidence="4">Isolate 7/3/14</strain>
    </source>
</reference>
<evidence type="ECO:0000313" key="4">
    <source>
        <dbReference type="EMBL" id="CCO37669.1"/>
    </source>
</evidence>
<sequence>MPQISNLKKSRAPRRPRPLSVAAPVQESVKRSNFTFSDKLRIIDYYREQEGLPGVTQASVVQHFRSEYPTLSQSTLSSYLSREREIREYVKKTPSCLAYKKPTRVALPQIEFVLTEWVHERLRRGLRFTGDLLCEQGCKFCSALGVPQNKQIAFSHGWLDRFKERLGLREVWFHGEAASAPIEQIAPEQARLQQLLQKYSPSEVFNLDETAHFFRQAPKHALGFGPMSGLKDDKTRMSLALCANADGTEKRPPLFIGFHEKPRAFQGYSAAALGYDYSFNETAWMRSDVMEKWLFNFDVDMRRQNRHVLLLCDNASSHKKADTSKLTNIRVEFLAPNLTAFIQPLDAGVIRCFKAHYRRGFLRKVLERDEAGQMHIYRIDQLEAMQLSMIAWGQVAPSTIVNCWRHTGICPPSFFNAGDAIEDSVMDDLQADLNNLPLAENGRLLSAQELVDIDRDAQTEEEITDEMIIQHARSMFSL</sequence>
<dbReference type="SMART" id="SM00674">
    <property type="entry name" value="CENPB"/>
    <property type="match status" value="1"/>
</dbReference>
<dbReference type="Pfam" id="PF03221">
    <property type="entry name" value="HTH_Tnp_Tc5"/>
    <property type="match status" value="1"/>
</dbReference>